<dbReference type="RefSeq" id="WP_195799866.1">
    <property type="nucleotide sequence ID" value="NZ_CP061379.1"/>
</dbReference>
<keyword evidence="2" id="KW-1185">Reference proteome</keyword>
<name>A0A7S9D4I3_9BRAD</name>
<proteinExistence type="predicted"/>
<accession>A0A7S9D4I3</accession>
<organism evidence="1 2">
    <name type="scientific">Bradyrhizobium commune</name>
    <dbReference type="NCBI Taxonomy" id="83627"/>
    <lineage>
        <taxon>Bacteria</taxon>
        <taxon>Pseudomonadati</taxon>
        <taxon>Pseudomonadota</taxon>
        <taxon>Alphaproteobacteria</taxon>
        <taxon>Hyphomicrobiales</taxon>
        <taxon>Nitrobacteraceae</taxon>
        <taxon>Bradyrhizobium</taxon>
    </lineage>
</organism>
<evidence type="ECO:0000313" key="2">
    <source>
        <dbReference type="Proteomes" id="UP000594621"/>
    </source>
</evidence>
<evidence type="ECO:0000313" key="1">
    <source>
        <dbReference type="EMBL" id="QPF90274.1"/>
    </source>
</evidence>
<reference evidence="1 2" key="1">
    <citation type="submission" date="2020-09" db="EMBL/GenBank/DDBJ databases">
        <title>Complete genomes of bradyrhizobia occurring on native shrubby legumes in Australia.</title>
        <authorList>
            <person name="Lafay B."/>
        </authorList>
    </citation>
    <scope>NUCLEOTIDE SEQUENCE [LARGE SCALE GENOMIC DNA]</scope>
    <source>
        <strain evidence="1 2">BDV5040</strain>
    </source>
</reference>
<dbReference type="Proteomes" id="UP000594621">
    <property type="component" value="Chromosome"/>
</dbReference>
<dbReference type="EMBL" id="CP061379">
    <property type="protein sequence ID" value="QPF90274.1"/>
    <property type="molecule type" value="Genomic_DNA"/>
</dbReference>
<dbReference type="SUPFAM" id="SSF52266">
    <property type="entry name" value="SGNH hydrolase"/>
    <property type="match status" value="1"/>
</dbReference>
<dbReference type="KEGG" id="bcou:IC761_27805"/>
<sequence length="366" mass="40172">MKFILKQAALTFVFLAALYLIVLGVSFVVLPPPAQNGVLDAQAAGNTLYMTPPKYVFLGRQVLTTADKRVIMVGASNIGNGFRAAMVQPLMQCSKVSNLGVGGTNVSQVEQIIDLVHEVQDPQVQKLNTFVIGVWYGLFVESDVRYNDADRHRGDTDIDIERYRYGFARRTASGPVNVVPPAWLDAGVAAIRPILLLEKATREVRSIAERAAGRSRDRTDAEREAAVMTDKQKQDALAYWRQGMGSKDQISQQQVALLIATIDRLLNGGERVVLADLPIPAWHRDASPYYASYQSALQAVVRQFGGQPGFAFMQMSDLDGNEDYSDEVHAKPHLAKVWSARLAKVLNPLVCNGERSPIASSGSSLR</sequence>
<protein>
    <submittedName>
        <fullName evidence="1">Uncharacterized protein</fullName>
    </submittedName>
</protein>
<gene>
    <name evidence="1" type="ORF">IC761_27805</name>
</gene>
<dbReference type="AlphaFoldDB" id="A0A7S9D4I3"/>